<name>A0A165ZU80_9AGAM</name>
<keyword evidence="1" id="KW-1133">Transmembrane helix</keyword>
<dbReference type="EMBL" id="KV428171">
    <property type="protein sequence ID" value="KZT34635.1"/>
    <property type="molecule type" value="Genomic_DNA"/>
</dbReference>
<proteinExistence type="predicted"/>
<dbReference type="AlphaFoldDB" id="A0A165ZU80"/>
<sequence>MATFIAVPALPVEPIPEDADVFAMLRLARNEAVNLSNLTFGLHEYFWAFWGPFFAFSGETLIFLATQSTCFSGRAAQAFLNRRPMPPPTPIYGADEVSEHLDVTPHLDVFVSKSAGVAWRDRLREGSEGWEYMDEEDLFDRGSLTTLVPHLQYLVHGTGFRISRFRKVGDDEDAAFFLNVIEAFTFASRLPISALPHVTGQWDGILSERLRMSAELCSCTHYETPRDPAVPKGFGQTQVVTNDEMSGFAGVQLVAWVTCVGELGVILACVNFGLVGPGK</sequence>
<protein>
    <submittedName>
        <fullName evidence="2">Uncharacterized protein</fullName>
    </submittedName>
</protein>
<evidence type="ECO:0000313" key="2">
    <source>
        <dbReference type="EMBL" id="KZT34635.1"/>
    </source>
</evidence>
<dbReference type="Proteomes" id="UP000076798">
    <property type="component" value="Unassembled WGS sequence"/>
</dbReference>
<gene>
    <name evidence="2" type="ORF">SISSUDRAFT_1036127</name>
</gene>
<evidence type="ECO:0000256" key="1">
    <source>
        <dbReference type="SAM" id="Phobius"/>
    </source>
</evidence>
<keyword evidence="1" id="KW-0472">Membrane</keyword>
<feature type="transmembrane region" description="Helical" evidence="1">
    <location>
        <begin position="253"/>
        <end position="274"/>
    </location>
</feature>
<organism evidence="2 3">
    <name type="scientific">Sistotremastrum suecicum HHB10207 ss-3</name>
    <dbReference type="NCBI Taxonomy" id="1314776"/>
    <lineage>
        <taxon>Eukaryota</taxon>
        <taxon>Fungi</taxon>
        <taxon>Dikarya</taxon>
        <taxon>Basidiomycota</taxon>
        <taxon>Agaricomycotina</taxon>
        <taxon>Agaricomycetes</taxon>
        <taxon>Sistotremastrales</taxon>
        <taxon>Sistotremastraceae</taxon>
        <taxon>Sistotremastrum</taxon>
    </lineage>
</organism>
<evidence type="ECO:0000313" key="3">
    <source>
        <dbReference type="Proteomes" id="UP000076798"/>
    </source>
</evidence>
<keyword evidence="3" id="KW-1185">Reference proteome</keyword>
<reference evidence="2 3" key="1">
    <citation type="journal article" date="2016" name="Mol. Biol. Evol.">
        <title>Comparative Genomics of Early-Diverging Mushroom-Forming Fungi Provides Insights into the Origins of Lignocellulose Decay Capabilities.</title>
        <authorList>
            <person name="Nagy L.G."/>
            <person name="Riley R."/>
            <person name="Tritt A."/>
            <person name="Adam C."/>
            <person name="Daum C."/>
            <person name="Floudas D."/>
            <person name="Sun H."/>
            <person name="Yadav J.S."/>
            <person name="Pangilinan J."/>
            <person name="Larsson K.H."/>
            <person name="Matsuura K."/>
            <person name="Barry K."/>
            <person name="Labutti K."/>
            <person name="Kuo R."/>
            <person name="Ohm R.A."/>
            <person name="Bhattacharya S.S."/>
            <person name="Shirouzu T."/>
            <person name="Yoshinaga Y."/>
            <person name="Martin F.M."/>
            <person name="Grigoriev I.V."/>
            <person name="Hibbett D.S."/>
        </authorList>
    </citation>
    <scope>NUCLEOTIDE SEQUENCE [LARGE SCALE GENOMIC DNA]</scope>
    <source>
        <strain evidence="2 3">HHB10207 ss-3</strain>
    </source>
</reference>
<accession>A0A165ZU80</accession>
<keyword evidence="1" id="KW-0812">Transmembrane</keyword>